<dbReference type="PANTHER" id="PTHR41259">
    <property type="entry name" value="DOUBLE-STRAND BREAK REPAIR RAD50 ATPASE, PUTATIVE-RELATED"/>
    <property type="match status" value="1"/>
</dbReference>
<comment type="caution">
    <text evidence="4">The sequence shown here is derived from an EMBL/GenBank/DDBJ whole genome shotgun (WGS) entry which is preliminary data.</text>
</comment>
<feature type="coiled-coil region" evidence="1">
    <location>
        <begin position="385"/>
        <end position="419"/>
    </location>
</feature>
<feature type="domain" description="YhaN AAA" evidence="3">
    <location>
        <begin position="1"/>
        <end position="205"/>
    </location>
</feature>
<feature type="coiled-coil region" evidence="1">
    <location>
        <begin position="490"/>
        <end position="524"/>
    </location>
</feature>
<evidence type="ECO:0000256" key="1">
    <source>
        <dbReference type="SAM" id="Coils"/>
    </source>
</evidence>
<proteinExistence type="predicted"/>
<evidence type="ECO:0000256" key="2">
    <source>
        <dbReference type="SAM" id="MobiDB-lite"/>
    </source>
</evidence>
<dbReference type="InterPro" id="IPR027417">
    <property type="entry name" value="P-loop_NTPase"/>
</dbReference>
<protein>
    <submittedName>
        <fullName evidence="4">AAA family ATPase</fullName>
    </submittedName>
</protein>
<keyword evidence="5" id="KW-1185">Reference proteome</keyword>
<evidence type="ECO:0000313" key="4">
    <source>
        <dbReference type="EMBL" id="MDF0599264.1"/>
    </source>
</evidence>
<dbReference type="InterPro" id="IPR038734">
    <property type="entry name" value="YhaN_AAA"/>
</dbReference>
<feature type="region of interest" description="Disordered" evidence="2">
    <location>
        <begin position="700"/>
        <end position="728"/>
    </location>
</feature>
<dbReference type="PANTHER" id="PTHR41259:SF1">
    <property type="entry name" value="DOUBLE-STRAND BREAK REPAIR RAD50 ATPASE, PUTATIVE-RELATED"/>
    <property type="match status" value="1"/>
</dbReference>
<organism evidence="4 5">
    <name type="scientific">Psychromarinibacter sediminicola</name>
    <dbReference type="NCBI Taxonomy" id="3033385"/>
    <lineage>
        <taxon>Bacteria</taxon>
        <taxon>Pseudomonadati</taxon>
        <taxon>Pseudomonadota</taxon>
        <taxon>Alphaproteobacteria</taxon>
        <taxon>Rhodobacterales</taxon>
        <taxon>Paracoccaceae</taxon>
        <taxon>Psychromarinibacter</taxon>
    </lineage>
</organism>
<name>A0AAE3NPH2_9RHOB</name>
<feature type="coiled-coil region" evidence="1">
    <location>
        <begin position="176"/>
        <end position="227"/>
    </location>
</feature>
<gene>
    <name evidence="4" type="ORF">P1J78_00835</name>
</gene>
<keyword evidence="1" id="KW-0175">Coiled coil</keyword>
<sequence>MRLRRLELAFFGHFAGKTLEFGPPPEGADVHVIYGPNEAGKTTAMEGYLRLLYGFPHRETYDFLHGRPNLRLSGAVEIDGAAQGFTRLPTRKGNLLDATGTAVPETALSAALAGLTEDDYRKLLCLDDATIEEGGEEIAASKGDIGRLLFSAAAGVSDLGTVLDGVAAEADGLYRKRASKSEHAELKRRLDEVSQEIRERDINAAGYRQLREALTAAEAEEAEARTARSALISARTEAQALADALPLRAEIAELEAELAPLALYPERLDIDPEDLVRLLSDRTGHLAELKRLTADAGRAGEERDALDRAPDLAAAAPRISDLQALRGRAGNAEEDLPRRKDDAARLAADMAARLAEIGIDGGQDPGAALPDAPTLQTLDRLLSGLAAAETRHAAAAEEVAKAIEASEDATARCQKAEATLDTLPDLQPLLERRDAARLLPAHAKAQEAVRHAARHRAAALDALTLGARSFDVPPALPLTAPDAADLAHRMARAETDATQAAEAAADASEEVARLTARIEAMEAAAGLITDAEAAASRTERDALWQAHLDDFAADSAAAFEAAMRADDARRDTRQAQATELGGIRQLREQLAEATATMGARRAARDRTAAAREALAGTLAGHLTTLGLPADLSAESFADWMRRAEVAREADQAHAAERTAARPLAETAEALRAALAEALAEPDAELDALVAIARDRIATRNERQSDLRSAAEAAEEARTEVTRRARRRDEAAQSLDRARAALEAAVAEAFGSAGPAVPLADALPVLRGLREAEVKRQGLQRQIDGMTRDLDAFSAALAPLLSLAPDLAGLSPLAAYDALAARVDAALAAEARHTELSEALERAARARADTEAALARIDEQTRLYAAAFDPAIPTDTLDDLRTAVTRGHRTIALREAIADRLRRLCHGLGAPDRAAAEARLDGQDPAAAAARLDEIERDLGDAETRLERAIEARTEARRALEAVTGSADVAALGAERQTLEVQIEDVLLRHMELRLGHRLAETAIRRYRDVHRSGMMQAAEAAFRDLTQGAYARLTAQTDGGSEVLVAVSSDGAAKQVQDLSKGTRFQLYLALRAAAYDQMVAQGTVLPFFCDDVFETFDEDRTRAACALLARIGRAGQAIYLTHHRHVVEIAQEVCGMELRVHEL</sequence>
<evidence type="ECO:0000259" key="3">
    <source>
        <dbReference type="Pfam" id="PF13514"/>
    </source>
</evidence>
<dbReference type="EMBL" id="JARGYC010000001">
    <property type="protein sequence ID" value="MDF0599264.1"/>
    <property type="molecule type" value="Genomic_DNA"/>
</dbReference>
<feature type="coiled-coil region" evidence="1">
    <location>
        <begin position="931"/>
        <end position="958"/>
    </location>
</feature>
<feature type="compositionally biased region" description="Basic and acidic residues" evidence="2">
    <location>
        <begin position="714"/>
        <end position="728"/>
    </location>
</feature>
<reference evidence="4" key="1">
    <citation type="submission" date="2023-03" db="EMBL/GenBank/DDBJ databases">
        <title>Multiphase analysis and comparison of six strains from genera Psychromarinibacter, Lutimaribacter, and Maritimibacter, including a novel species: Psychromarinibacter sediminicola sp. nov.</title>
        <authorList>
            <person name="Wang Y.-H."/>
            <person name="Ye M.-Q."/>
            <person name="Du Z.-J."/>
        </authorList>
    </citation>
    <scope>NUCLEOTIDE SEQUENCE</scope>
    <source>
        <strain evidence="4">C21-152</strain>
    </source>
</reference>
<dbReference type="Pfam" id="PF13514">
    <property type="entry name" value="AAA_27"/>
    <property type="match status" value="1"/>
</dbReference>
<dbReference type="RefSeq" id="WP_275565408.1">
    <property type="nucleotide sequence ID" value="NZ_JARGYC010000001.1"/>
</dbReference>
<accession>A0AAE3NPH2</accession>
<dbReference type="SUPFAM" id="SSF52540">
    <property type="entry name" value="P-loop containing nucleoside triphosphate hydrolases"/>
    <property type="match status" value="1"/>
</dbReference>
<evidence type="ECO:0000313" key="5">
    <source>
        <dbReference type="Proteomes" id="UP001220964"/>
    </source>
</evidence>
<dbReference type="AlphaFoldDB" id="A0AAE3NPH2"/>
<dbReference type="Proteomes" id="UP001220964">
    <property type="component" value="Unassembled WGS sequence"/>
</dbReference>
<dbReference type="Gene3D" id="3.40.50.300">
    <property type="entry name" value="P-loop containing nucleotide triphosphate hydrolases"/>
    <property type="match status" value="2"/>
</dbReference>